<sequence>MLYYPEIEPPRSALYQGLLYWDGVASLIPDYPDGTRFEIPDTLKRLQDRGLYRAVPIEARYRDLMRRQVLGELPALADALIALSGTRWPERDWVIINGGKFERSLVDTLDYLGLVDAGPSPLNPLIPDSVAMRREVATLLFAAMAQEVARSNVRLAYTPYTVHHCHEEASLGCDPGDGVPAWRVHLGKLLPSPSPDISIDQILTFREQYGDERERLIQATQRMIAELRLHWEHPADVIRSMELELARARRDYVAAGKSRRIAWVERSLAVTVAVSTAAVGALIVPDLAWVSGILGSIGFNIATREIRPLREGQRNNPFSYLHYVDKELSHS</sequence>
<gene>
    <name evidence="1" type="ORF">ACFVZC_02535</name>
</gene>
<reference evidence="1 2" key="1">
    <citation type="submission" date="2024-09" db="EMBL/GenBank/DDBJ databases">
        <title>The Natural Products Discovery Center: Release of the First 8490 Sequenced Strains for Exploring Actinobacteria Biosynthetic Diversity.</title>
        <authorList>
            <person name="Kalkreuter E."/>
            <person name="Kautsar S.A."/>
            <person name="Yang D."/>
            <person name="Bader C.D."/>
            <person name="Teijaro C.N."/>
            <person name="Fluegel L."/>
            <person name="Davis C.M."/>
            <person name="Simpson J.R."/>
            <person name="Lauterbach L."/>
            <person name="Steele A.D."/>
            <person name="Gui C."/>
            <person name="Meng S."/>
            <person name="Li G."/>
            <person name="Viehrig K."/>
            <person name="Ye F."/>
            <person name="Su P."/>
            <person name="Kiefer A.F."/>
            <person name="Nichols A."/>
            <person name="Cepeda A.J."/>
            <person name="Yan W."/>
            <person name="Fan B."/>
            <person name="Jiang Y."/>
            <person name="Adhikari A."/>
            <person name="Zheng C.-J."/>
            <person name="Schuster L."/>
            <person name="Cowan T.M."/>
            <person name="Smanski M.J."/>
            <person name="Chevrette M.G."/>
            <person name="De Carvalho L.P.S."/>
            <person name="Shen B."/>
        </authorList>
    </citation>
    <scope>NUCLEOTIDE SEQUENCE [LARGE SCALE GENOMIC DNA]</scope>
    <source>
        <strain evidence="1 2">NPDC058328</strain>
    </source>
</reference>
<organism evidence="1 2">
    <name type="scientific">Streptomyces marokkonensis</name>
    <dbReference type="NCBI Taxonomy" id="324855"/>
    <lineage>
        <taxon>Bacteria</taxon>
        <taxon>Bacillati</taxon>
        <taxon>Actinomycetota</taxon>
        <taxon>Actinomycetes</taxon>
        <taxon>Kitasatosporales</taxon>
        <taxon>Streptomycetaceae</taxon>
        <taxon>Streptomyces</taxon>
    </lineage>
</organism>
<evidence type="ECO:0000313" key="2">
    <source>
        <dbReference type="Proteomes" id="UP001601627"/>
    </source>
</evidence>
<evidence type="ECO:0000313" key="1">
    <source>
        <dbReference type="EMBL" id="MFF1272297.1"/>
    </source>
</evidence>
<protein>
    <submittedName>
        <fullName evidence="1">Uncharacterized protein</fullName>
    </submittedName>
</protein>
<dbReference type="Proteomes" id="UP001601627">
    <property type="component" value="Unassembled WGS sequence"/>
</dbReference>
<accession>A0ABW6PZI0</accession>
<dbReference type="EMBL" id="JBHVZQ010000001">
    <property type="protein sequence ID" value="MFF1272297.1"/>
    <property type="molecule type" value="Genomic_DNA"/>
</dbReference>
<name>A0ABW6PZI0_9ACTN</name>
<dbReference type="RefSeq" id="WP_388232654.1">
    <property type="nucleotide sequence ID" value="NZ_JBHVZQ010000001.1"/>
</dbReference>
<keyword evidence="2" id="KW-1185">Reference proteome</keyword>
<proteinExistence type="predicted"/>
<dbReference type="Pfam" id="PF19749">
    <property type="entry name" value="DUF6236"/>
    <property type="match status" value="1"/>
</dbReference>
<dbReference type="InterPro" id="IPR046203">
    <property type="entry name" value="DUF6236"/>
</dbReference>
<comment type="caution">
    <text evidence="1">The sequence shown here is derived from an EMBL/GenBank/DDBJ whole genome shotgun (WGS) entry which is preliminary data.</text>
</comment>